<comment type="caution">
    <text evidence="1">The sequence shown here is derived from an EMBL/GenBank/DDBJ whole genome shotgun (WGS) entry which is preliminary data.</text>
</comment>
<protein>
    <recommendedName>
        <fullName evidence="3">Nudix hydrolase domain-containing protein</fullName>
    </recommendedName>
</protein>
<organism evidence="1 2">
    <name type="scientific">Frankia torreyi</name>
    <dbReference type="NCBI Taxonomy" id="1856"/>
    <lineage>
        <taxon>Bacteria</taxon>
        <taxon>Bacillati</taxon>
        <taxon>Actinomycetota</taxon>
        <taxon>Actinomycetes</taxon>
        <taxon>Frankiales</taxon>
        <taxon>Frankiaceae</taxon>
        <taxon>Frankia</taxon>
    </lineage>
</organism>
<evidence type="ECO:0000313" key="1">
    <source>
        <dbReference type="EMBL" id="KJE19418.1"/>
    </source>
</evidence>
<dbReference type="AlphaFoldDB" id="A0A0D8B551"/>
<sequence length="458" mass="52194">MSSSSENLDLPTLHKQLKDAVDGDRRALCAGLGRVHHRRGAFSPYEGGYLTREHLADLVQRKILESASWNSVETWTAEDIFAWLNPLKRDKRLPDRIQDRQLFLESLYRVMADCFQSAGERMSGRRPAEYLNYLGAEPLYIDLPELDFNPADVGFYEITRWNANRVLDEHDNVGEVRRLRRTAQNWVPDEMIERYQEMVLGESGGKGSQCSSLVGFDLDTREDQGSQLIITVTGGWYYQNVVIRDIMRDHRDIYDTLASRITNADGGSLHGGLAAVIAGAPNSNIALNITVSSRSGKVLLIKRTAGVRTWQEYFQVGPHETMNFRPTETKQENCFVLARRALSEELQIEKEDLVGDIIFSWFGYYLPEAQGYFFAHAQTDLSENEIARRIRGAHSSFESGRIEWLELTEENVSSVLEAWSRGPWETVPDMAGRRFLPHAAISLTQLYRVRQQHMFGAP</sequence>
<reference evidence="1 2" key="2">
    <citation type="journal article" date="2016" name="Genome Announc.">
        <title>Permanent Draft Genome Sequences for Two Variants of Frankia sp. Strain CpI1, the First Frankia Strain Isolated from Root Nodules of Comptonia peregrina.</title>
        <authorList>
            <person name="Oshone R."/>
            <person name="Hurst S.G.IV."/>
            <person name="Abebe-Akele F."/>
            <person name="Simpson S."/>
            <person name="Morris K."/>
            <person name="Thomas W.K."/>
            <person name="Tisa L.S."/>
        </authorList>
    </citation>
    <scope>NUCLEOTIDE SEQUENCE [LARGE SCALE GENOMIC DNA]</scope>
    <source>
        <strain evidence="2">CpI1-S</strain>
    </source>
</reference>
<evidence type="ECO:0000313" key="2">
    <source>
        <dbReference type="Proteomes" id="UP000032545"/>
    </source>
</evidence>
<dbReference type="EMBL" id="JYFN01000109">
    <property type="protein sequence ID" value="KJE19418.1"/>
    <property type="molecule type" value="Genomic_DNA"/>
</dbReference>
<name>A0A0D8B551_9ACTN</name>
<gene>
    <name evidence="1" type="ORF">FF36_06304</name>
</gene>
<dbReference type="Proteomes" id="UP000032545">
    <property type="component" value="Unassembled WGS sequence"/>
</dbReference>
<evidence type="ECO:0008006" key="3">
    <source>
        <dbReference type="Google" id="ProtNLM"/>
    </source>
</evidence>
<accession>A0A0D8B551</accession>
<proteinExistence type="predicted"/>
<keyword evidence="2" id="KW-1185">Reference proteome</keyword>
<dbReference type="PATRIC" id="fig|1502723.3.peg.837"/>
<dbReference type="RefSeq" id="WP_128423443.1">
    <property type="nucleotide sequence ID" value="NZ_JYFN01000109.1"/>
</dbReference>
<reference evidence="2" key="1">
    <citation type="submission" date="2015-02" db="EMBL/GenBank/DDBJ databases">
        <title>Draft Genome of Frankia sp. CpI1-S.</title>
        <authorList>
            <person name="Oshone R.T."/>
            <person name="Ngom M."/>
            <person name="Ghodhbane-Gtari F."/>
            <person name="Gtari M."/>
            <person name="Morris K."/>
            <person name="Thomas K."/>
            <person name="Sen A."/>
            <person name="Tisa L.S."/>
        </authorList>
    </citation>
    <scope>NUCLEOTIDE SEQUENCE [LARGE SCALE GENOMIC DNA]</scope>
    <source>
        <strain evidence="2">CpI1-S</strain>
    </source>
</reference>